<dbReference type="InterPro" id="IPR000835">
    <property type="entry name" value="HTH_MarR-typ"/>
</dbReference>
<dbReference type="AlphaFoldDB" id="A0A8J7F8J4"/>
<dbReference type="SMART" id="SM00347">
    <property type="entry name" value="HTH_MARR"/>
    <property type="match status" value="1"/>
</dbReference>
<dbReference type="PANTHER" id="PTHR42756">
    <property type="entry name" value="TRANSCRIPTIONAL REGULATOR, MARR"/>
    <property type="match status" value="1"/>
</dbReference>
<evidence type="ECO:0000256" key="1">
    <source>
        <dbReference type="ARBA" id="ARBA00023015"/>
    </source>
</evidence>
<gene>
    <name evidence="5" type="ORF">IOQ59_02705</name>
</gene>
<organism evidence="5 6">
    <name type="scientific">Pontibacterium sinense</name>
    <dbReference type="NCBI Taxonomy" id="2781979"/>
    <lineage>
        <taxon>Bacteria</taxon>
        <taxon>Pseudomonadati</taxon>
        <taxon>Pseudomonadota</taxon>
        <taxon>Gammaproteobacteria</taxon>
        <taxon>Oceanospirillales</taxon>
        <taxon>Oceanospirillaceae</taxon>
        <taxon>Pontibacterium</taxon>
    </lineage>
</organism>
<keyword evidence="1" id="KW-0805">Transcription regulation</keyword>
<dbReference type="Pfam" id="PF01047">
    <property type="entry name" value="MarR"/>
    <property type="match status" value="1"/>
</dbReference>
<accession>A0A8J7F8J4</accession>
<name>A0A8J7F8J4_9GAMM</name>
<dbReference type="GO" id="GO:0003700">
    <property type="term" value="F:DNA-binding transcription factor activity"/>
    <property type="evidence" value="ECO:0007669"/>
    <property type="project" value="InterPro"/>
</dbReference>
<evidence type="ECO:0000259" key="4">
    <source>
        <dbReference type="PROSITE" id="PS50995"/>
    </source>
</evidence>
<dbReference type="InterPro" id="IPR036390">
    <property type="entry name" value="WH_DNA-bd_sf"/>
</dbReference>
<dbReference type="SUPFAM" id="SSF46785">
    <property type="entry name" value="Winged helix' DNA-binding domain"/>
    <property type="match status" value="1"/>
</dbReference>
<dbReference type="PRINTS" id="PR00598">
    <property type="entry name" value="HTHMARR"/>
</dbReference>
<keyword evidence="3" id="KW-0804">Transcription</keyword>
<sequence length="174" mass="19749">MEKSQQVLIMLRQIIRATDLHDKHISRSTGLTPPQLLTMKTLRDQAPMIAGNLAKEMGLAQATITSILDRLEKKDYVSRVRGTEDKRKVWIELTESGLELLKGSPTTQQDTFVRQFDDMNTWEQSMIVASLERIAHILNAQHIDAAPLLDIGQLDRTLRTDVPAYLNEEKDPDS</sequence>
<dbReference type="GO" id="GO:0003677">
    <property type="term" value="F:DNA binding"/>
    <property type="evidence" value="ECO:0007669"/>
    <property type="project" value="UniProtKB-KW"/>
</dbReference>
<evidence type="ECO:0000256" key="2">
    <source>
        <dbReference type="ARBA" id="ARBA00023125"/>
    </source>
</evidence>
<dbReference type="Gene3D" id="1.10.10.10">
    <property type="entry name" value="Winged helix-like DNA-binding domain superfamily/Winged helix DNA-binding domain"/>
    <property type="match status" value="1"/>
</dbReference>
<evidence type="ECO:0000256" key="3">
    <source>
        <dbReference type="ARBA" id="ARBA00023163"/>
    </source>
</evidence>
<dbReference type="InterPro" id="IPR023187">
    <property type="entry name" value="Tscrpt_reg_MarR-type_CS"/>
</dbReference>
<evidence type="ECO:0000313" key="6">
    <source>
        <dbReference type="Proteomes" id="UP000640333"/>
    </source>
</evidence>
<dbReference type="RefSeq" id="WP_193951720.1">
    <property type="nucleotide sequence ID" value="NZ_JADEYS010000002.1"/>
</dbReference>
<keyword evidence="6" id="KW-1185">Reference proteome</keyword>
<dbReference type="EMBL" id="JADEYS010000002">
    <property type="protein sequence ID" value="MBE9396167.1"/>
    <property type="molecule type" value="Genomic_DNA"/>
</dbReference>
<dbReference type="InterPro" id="IPR036388">
    <property type="entry name" value="WH-like_DNA-bd_sf"/>
</dbReference>
<comment type="caution">
    <text evidence="5">The sequence shown here is derived from an EMBL/GenBank/DDBJ whole genome shotgun (WGS) entry which is preliminary data.</text>
</comment>
<dbReference type="Proteomes" id="UP000640333">
    <property type="component" value="Unassembled WGS sequence"/>
</dbReference>
<protein>
    <submittedName>
        <fullName evidence="5">MarR family transcriptional regulator</fullName>
    </submittedName>
</protein>
<dbReference type="PROSITE" id="PS50995">
    <property type="entry name" value="HTH_MARR_2"/>
    <property type="match status" value="1"/>
</dbReference>
<dbReference type="PROSITE" id="PS01117">
    <property type="entry name" value="HTH_MARR_1"/>
    <property type="match status" value="1"/>
</dbReference>
<feature type="domain" description="HTH marR-type" evidence="4">
    <location>
        <begin position="4"/>
        <end position="136"/>
    </location>
</feature>
<evidence type="ECO:0000313" key="5">
    <source>
        <dbReference type="EMBL" id="MBE9396167.1"/>
    </source>
</evidence>
<proteinExistence type="predicted"/>
<reference evidence="5" key="1">
    <citation type="submission" date="2020-10" db="EMBL/GenBank/DDBJ databases">
        <title>Bacterium isolated from coastal waters sediment.</title>
        <authorList>
            <person name="Chen R.-J."/>
            <person name="Lu D.-C."/>
            <person name="Zhu K.-L."/>
            <person name="Du Z.-J."/>
        </authorList>
    </citation>
    <scope>NUCLEOTIDE SEQUENCE</scope>
    <source>
        <strain evidence="5">N1Y112</strain>
    </source>
</reference>
<keyword evidence="2" id="KW-0238">DNA-binding</keyword>
<dbReference type="PANTHER" id="PTHR42756:SF1">
    <property type="entry name" value="TRANSCRIPTIONAL REPRESSOR OF EMRAB OPERON"/>
    <property type="match status" value="1"/>
</dbReference>